<name>A0A392U075_9FABA</name>
<dbReference type="EMBL" id="LXQA010682281">
    <property type="protein sequence ID" value="MCI65776.1"/>
    <property type="molecule type" value="Genomic_DNA"/>
</dbReference>
<keyword evidence="2" id="KW-1185">Reference proteome</keyword>
<evidence type="ECO:0000313" key="1">
    <source>
        <dbReference type="EMBL" id="MCI65776.1"/>
    </source>
</evidence>
<organism evidence="1 2">
    <name type="scientific">Trifolium medium</name>
    <dbReference type="NCBI Taxonomy" id="97028"/>
    <lineage>
        <taxon>Eukaryota</taxon>
        <taxon>Viridiplantae</taxon>
        <taxon>Streptophyta</taxon>
        <taxon>Embryophyta</taxon>
        <taxon>Tracheophyta</taxon>
        <taxon>Spermatophyta</taxon>
        <taxon>Magnoliopsida</taxon>
        <taxon>eudicotyledons</taxon>
        <taxon>Gunneridae</taxon>
        <taxon>Pentapetalae</taxon>
        <taxon>rosids</taxon>
        <taxon>fabids</taxon>
        <taxon>Fabales</taxon>
        <taxon>Fabaceae</taxon>
        <taxon>Papilionoideae</taxon>
        <taxon>50 kb inversion clade</taxon>
        <taxon>NPAAA clade</taxon>
        <taxon>Hologalegina</taxon>
        <taxon>IRL clade</taxon>
        <taxon>Trifolieae</taxon>
        <taxon>Trifolium</taxon>
    </lineage>
</organism>
<dbReference type="Proteomes" id="UP000265520">
    <property type="component" value="Unassembled WGS sequence"/>
</dbReference>
<reference evidence="1 2" key="1">
    <citation type="journal article" date="2018" name="Front. Plant Sci.">
        <title>Red Clover (Trifolium pratense) and Zigzag Clover (T. medium) - A Picture of Genomic Similarities and Differences.</title>
        <authorList>
            <person name="Dluhosova J."/>
            <person name="Istvanek J."/>
            <person name="Nedelnik J."/>
            <person name="Repkova J."/>
        </authorList>
    </citation>
    <scope>NUCLEOTIDE SEQUENCE [LARGE SCALE GENOMIC DNA]</scope>
    <source>
        <strain evidence="2">cv. 10/8</strain>
        <tissue evidence="1">Leaf</tissue>
    </source>
</reference>
<proteinExistence type="predicted"/>
<sequence length="48" mass="5201">GQPSAKEHYIVDFGGRFTGRGRATHPPSSLFSLFFPLQGDNHGTAQGR</sequence>
<feature type="non-terminal residue" evidence="1">
    <location>
        <position position="1"/>
    </location>
</feature>
<dbReference type="AlphaFoldDB" id="A0A392U075"/>
<comment type="caution">
    <text evidence="1">The sequence shown here is derived from an EMBL/GenBank/DDBJ whole genome shotgun (WGS) entry which is preliminary data.</text>
</comment>
<evidence type="ECO:0000313" key="2">
    <source>
        <dbReference type="Proteomes" id="UP000265520"/>
    </source>
</evidence>
<protein>
    <submittedName>
        <fullName evidence="1">Uncharacterized protein</fullName>
    </submittedName>
</protein>
<accession>A0A392U075</accession>